<keyword evidence="4" id="KW-1133">Transmembrane helix</keyword>
<dbReference type="Proteomes" id="UP001529510">
    <property type="component" value="Unassembled WGS sequence"/>
</dbReference>
<proteinExistence type="predicted"/>
<organism evidence="6 7">
    <name type="scientific">Cirrhinus mrigala</name>
    <name type="common">Mrigala</name>
    <dbReference type="NCBI Taxonomy" id="683832"/>
    <lineage>
        <taxon>Eukaryota</taxon>
        <taxon>Metazoa</taxon>
        <taxon>Chordata</taxon>
        <taxon>Craniata</taxon>
        <taxon>Vertebrata</taxon>
        <taxon>Euteleostomi</taxon>
        <taxon>Actinopterygii</taxon>
        <taxon>Neopterygii</taxon>
        <taxon>Teleostei</taxon>
        <taxon>Ostariophysi</taxon>
        <taxon>Cypriniformes</taxon>
        <taxon>Cyprinidae</taxon>
        <taxon>Labeoninae</taxon>
        <taxon>Labeonini</taxon>
        <taxon>Cirrhinus</taxon>
    </lineage>
</organism>
<evidence type="ECO:0000313" key="6">
    <source>
        <dbReference type="EMBL" id="KAL0169665.1"/>
    </source>
</evidence>
<sequence>KALDKRKAIVLSINLCSAEFVQSDSEEARDLQRRLKEMNNRWERLGSSLDEWRNALQHALMQCQARNTY</sequence>
<evidence type="ECO:0000256" key="2">
    <source>
        <dbReference type="ARBA" id="ARBA00022692"/>
    </source>
</evidence>
<keyword evidence="2" id="KW-0812">Transmembrane</keyword>
<accession>A0ABD0P6X7</accession>
<dbReference type="EMBL" id="JAMKFB020000017">
    <property type="protein sequence ID" value="KAL0169665.1"/>
    <property type="molecule type" value="Genomic_DNA"/>
</dbReference>
<comment type="caution">
    <text evidence="6">The sequence shown here is derived from an EMBL/GenBank/DDBJ whole genome shotgun (WGS) entry which is preliminary data.</text>
</comment>
<dbReference type="PANTHER" id="PTHR47535">
    <property type="entry name" value="MUSCLE-SPECIFIC PROTEIN 300 KDA, ISOFORM G"/>
    <property type="match status" value="1"/>
</dbReference>
<dbReference type="Gene3D" id="1.20.58.60">
    <property type="match status" value="1"/>
</dbReference>
<dbReference type="SUPFAM" id="SSF46966">
    <property type="entry name" value="Spectrin repeat"/>
    <property type="match status" value="1"/>
</dbReference>
<dbReference type="PANTHER" id="PTHR47535:SF9">
    <property type="entry name" value="CALPONIN-HOMOLOGY (CH) DOMAIN-CONTAINING PROTEIN"/>
    <property type="match status" value="1"/>
</dbReference>
<keyword evidence="3" id="KW-0677">Repeat</keyword>
<evidence type="ECO:0008006" key="8">
    <source>
        <dbReference type="Google" id="ProtNLM"/>
    </source>
</evidence>
<protein>
    <recommendedName>
        <fullName evidence="8">Dystrophin</fullName>
    </recommendedName>
</protein>
<gene>
    <name evidence="6" type="ORF">M9458_034261</name>
</gene>
<feature type="non-terminal residue" evidence="6">
    <location>
        <position position="1"/>
    </location>
</feature>
<evidence type="ECO:0000256" key="5">
    <source>
        <dbReference type="ARBA" id="ARBA00023136"/>
    </source>
</evidence>
<evidence type="ECO:0000256" key="4">
    <source>
        <dbReference type="ARBA" id="ARBA00022989"/>
    </source>
</evidence>
<dbReference type="AlphaFoldDB" id="A0ABD0P6X7"/>
<dbReference type="GO" id="GO:0016020">
    <property type="term" value="C:membrane"/>
    <property type="evidence" value="ECO:0007669"/>
    <property type="project" value="UniProtKB-SubCell"/>
</dbReference>
<keyword evidence="7" id="KW-1185">Reference proteome</keyword>
<reference evidence="6 7" key="1">
    <citation type="submission" date="2024-05" db="EMBL/GenBank/DDBJ databases">
        <title>Genome sequencing and assembly of Indian major carp, Cirrhinus mrigala (Hamilton, 1822).</title>
        <authorList>
            <person name="Mohindra V."/>
            <person name="Chowdhury L.M."/>
            <person name="Lal K."/>
            <person name="Jena J.K."/>
        </authorList>
    </citation>
    <scope>NUCLEOTIDE SEQUENCE [LARGE SCALE GENOMIC DNA]</scope>
    <source>
        <strain evidence="6">CM1030</strain>
        <tissue evidence="6">Blood</tissue>
    </source>
</reference>
<evidence type="ECO:0000313" key="7">
    <source>
        <dbReference type="Proteomes" id="UP001529510"/>
    </source>
</evidence>
<comment type="subcellular location">
    <subcellularLocation>
        <location evidence="1">Membrane</location>
    </subcellularLocation>
</comment>
<dbReference type="InterPro" id="IPR052403">
    <property type="entry name" value="LINC-complex_assoc"/>
</dbReference>
<evidence type="ECO:0000256" key="3">
    <source>
        <dbReference type="ARBA" id="ARBA00022737"/>
    </source>
</evidence>
<evidence type="ECO:0000256" key="1">
    <source>
        <dbReference type="ARBA" id="ARBA00004370"/>
    </source>
</evidence>
<keyword evidence="5" id="KW-0472">Membrane</keyword>
<name>A0ABD0P6X7_CIRMR</name>